<dbReference type="Proteomes" id="UP000192980">
    <property type="component" value="Unassembled WGS sequence"/>
</dbReference>
<protein>
    <submittedName>
        <fullName evidence="1">Uncharacterized protein</fullName>
    </submittedName>
</protein>
<organism evidence="1 2">
    <name type="scientific">Sphingobacterium psychroaquaticum</name>
    <dbReference type="NCBI Taxonomy" id="561061"/>
    <lineage>
        <taxon>Bacteria</taxon>
        <taxon>Pseudomonadati</taxon>
        <taxon>Bacteroidota</taxon>
        <taxon>Sphingobacteriia</taxon>
        <taxon>Sphingobacteriales</taxon>
        <taxon>Sphingobacteriaceae</taxon>
        <taxon>Sphingobacterium</taxon>
    </lineage>
</organism>
<keyword evidence="2" id="KW-1185">Reference proteome</keyword>
<evidence type="ECO:0000313" key="1">
    <source>
        <dbReference type="EMBL" id="SMG43687.1"/>
    </source>
</evidence>
<reference evidence="1 2" key="1">
    <citation type="submission" date="2017-04" db="EMBL/GenBank/DDBJ databases">
        <authorList>
            <person name="Afonso C.L."/>
            <person name="Miller P.J."/>
            <person name="Scott M.A."/>
            <person name="Spackman E."/>
            <person name="Goraichik I."/>
            <person name="Dimitrov K.M."/>
            <person name="Suarez D.L."/>
            <person name="Swayne D.E."/>
        </authorList>
    </citation>
    <scope>NUCLEOTIDE SEQUENCE [LARGE SCALE GENOMIC DNA]</scope>
    <source>
        <strain evidence="1 2">DSM 22418</strain>
    </source>
</reference>
<gene>
    <name evidence="1" type="ORF">SAMN05660862_3108</name>
</gene>
<proteinExistence type="predicted"/>
<name>A0A1X7KR47_9SPHI</name>
<dbReference type="AlphaFoldDB" id="A0A1X7KR47"/>
<dbReference type="OrthoDB" id="709238at2"/>
<accession>A0A1X7KR47</accession>
<dbReference type="EMBL" id="FXAU01000006">
    <property type="protein sequence ID" value="SMG43687.1"/>
    <property type="molecule type" value="Genomic_DNA"/>
</dbReference>
<dbReference type="RefSeq" id="WP_085473815.1">
    <property type="nucleotide sequence ID" value="NZ_CP038029.1"/>
</dbReference>
<evidence type="ECO:0000313" key="2">
    <source>
        <dbReference type="Proteomes" id="UP000192980"/>
    </source>
</evidence>
<sequence>MTIISKETEIQGKLSSIFDELISKKESIRKELIETRLTYKRVCDKHILSGFSSEYEWLEATNNHQNKFVEYDIHCYLIEILSDYRNIEGDFPEYSDMTTTIESVMFKFASEERYEISAIIQMWLNKLLVVGRS</sequence>